<gene>
    <name evidence="4" type="ORF">niasHS_018034</name>
</gene>
<evidence type="ECO:0000313" key="5">
    <source>
        <dbReference type="Proteomes" id="UP001620645"/>
    </source>
</evidence>
<reference evidence="4 5" key="1">
    <citation type="submission" date="2024-10" db="EMBL/GenBank/DDBJ databases">
        <authorList>
            <person name="Kim D."/>
        </authorList>
    </citation>
    <scope>NUCLEOTIDE SEQUENCE [LARGE SCALE GENOMIC DNA]</scope>
    <source>
        <strain evidence="4">Taebaek</strain>
    </source>
</reference>
<name>A0ABD2HQ75_HETSC</name>
<dbReference type="EMBL" id="JBICCN010000429">
    <property type="protein sequence ID" value="KAL3069309.1"/>
    <property type="molecule type" value="Genomic_DNA"/>
</dbReference>
<evidence type="ECO:0000256" key="1">
    <source>
        <dbReference type="PIRSR" id="PIRSR640198-1"/>
    </source>
</evidence>
<protein>
    <recommendedName>
        <fullName evidence="3">Fido domain-containing protein</fullName>
    </recommendedName>
</protein>
<dbReference type="SUPFAM" id="SSF140931">
    <property type="entry name" value="Fic-like"/>
    <property type="match status" value="1"/>
</dbReference>
<dbReference type="InterPro" id="IPR003812">
    <property type="entry name" value="Fido"/>
</dbReference>
<feature type="binding site" evidence="2">
    <location>
        <begin position="116"/>
        <end position="123"/>
    </location>
    <ligand>
        <name>ATP</name>
        <dbReference type="ChEBI" id="CHEBI:30616"/>
    </ligand>
</feature>
<feature type="active site" evidence="1">
    <location>
        <position position="112"/>
    </location>
</feature>
<sequence length="177" mass="19787">MTWTNDEKYSGKTMFMDDDGLMKVVLKSSDIINASSVTEMHIKKLNSIARRDIYGGGIYRTGLVGVGDYTAIDAAAVPSAMKELVERINQPKDALENTKMAISAHLELLKIHPFDDGNGKTSRLLLNHKPILFKPVDEDKYISCVKVYTFETSENDFVKTDAWMQNFLGSIIMSENG</sequence>
<dbReference type="InterPro" id="IPR036597">
    <property type="entry name" value="Fido-like_dom_sf"/>
</dbReference>
<dbReference type="InterPro" id="IPR040198">
    <property type="entry name" value="Fido_containing"/>
</dbReference>
<organism evidence="4 5">
    <name type="scientific">Heterodera schachtii</name>
    <name type="common">Sugarbeet cyst nematode worm</name>
    <name type="synonym">Tylenchus schachtii</name>
    <dbReference type="NCBI Taxonomy" id="97005"/>
    <lineage>
        <taxon>Eukaryota</taxon>
        <taxon>Metazoa</taxon>
        <taxon>Ecdysozoa</taxon>
        <taxon>Nematoda</taxon>
        <taxon>Chromadorea</taxon>
        <taxon>Rhabditida</taxon>
        <taxon>Tylenchina</taxon>
        <taxon>Tylenchomorpha</taxon>
        <taxon>Tylenchoidea</taxon>
        <taxon>Heteroderidae</taxon>
        <taxon>Heteroderinae</taxon>
        <taxon>Heterodera</taxon>
    </lineage>
</organism>
<accession>A0ABD2HQ75</accession>
<evidence type="ECO:0000256" key="2">
    <source>
        <dbReference type="PIRSR" id="PIRSR640198-2"/>
    </source>
</evidence>
<evidence type="ECO:0000313" key="4">
    <source>
        <dbReference type="EMBL" id="KAL3069309.1"/>
    </source>
</evidence>
<dbReference type="PANTHER" id="PTHR13504:SF38">
    <property type="entry name" value="FIDO DOMAIN-CONTAINING PROTEIN"/>
    <property type="match status" value="1"/>
</dbReference>
<dbReference type="PROSITE" id="PS51459">
    <property type="entry name" value="FIDO"/>
    <property type="match status" value="1"/>
</dbReference>
<dbReference type="PANTHER" id="PTHR13504">
    <property type="entry name" value="FIDO DOMAIN-CONTAINING PROTEIN DDB_G0283145"/>
    <property type="match status" value="1"/>
</dbReference>
<dbReference type="AlphaFoldDB" id="A0ABD2HQ75"/>
<proteinExistence type="predicted"/>
<dbReference type="Proteomes" id="UP001620645">
    <property type="component" value="Unassembled WGS sequence"/>
</dbReference>
<dbReference type="Pfam" id="PF02661">
    <property type="entry name" value="Fic"/>
    <property type="match status" value="1"/>
</dbReference>
<comment type="caution">
    <text evidence="4">The sequence shown here is derived from an EMBL/GenBank/DDBJ whole genome shotgun (WGS) entry which is preliminary data.</text>
</comment>
<keyword evidence="2" id="KW-0067">ATP-binding</keyword>
<feature type="domain" description="Fido" evidence="3">
    <location>
        <begin position="32"/>
        <end position="173"/>
    </location>
</feature>
<keyword evidence="5" id="KW-1185">Reference proteome</keyword>
<evidence type="ECO:0000259" key="3">
    <source>
        <dbReference type="PROSITE" id="PS51459"/>
    </source>
</evidence>
<keyword evidence="2" id="KW-0547">Nucleotide-binding</keyword>
<dbReference type="Gene3D" id="1.10.3290.10">
    <property type="entry name" value="Fido-like domain"/>
    <property type="match status" value="1"/>
</dbReference>